<accession>A0A0S6W0A6</accession>
<proteinExistence type="predicted"/>
<keyword evidence="3" id="KW-1185">Reference proteome</keyword>
<feature type="chain" id="PRO_5006631550" evidence="1">
    <location>
        <begin position="24"/>
        <end position="167"/>
    </location>
</feature>
<evidence type="ECO:0000256" key="1">
    <source>
        <dbReference type="SAM" id="SignalP"/>
    </source>
</evidence>
<sequence>MKYSDYVALLAMLFGSVATCADAAEFLRADLALIQCDTRSSQPRWMEGGAFSEMLQRENQERLNVFLTGRKNAIVRYDLKHDGRKKDKLRLTPRIFIKPVLIIEELQTFVRAYQTRETVSVGGYAQAKAIIPPAVPVRAKPVAASARVFSFMPYYHKVFGIYLQIIW</sequence>
<reference evidence="2" key="1">
    <citation type="journal article" date="2015" name="PeerJ">
        <title>First genomic representation of candidate bacterial phylum KSB3 points to enhanced environmental sensing as a trigger of wastewater bulking.</title>
        <authorList>
            <person name="Sekiguchi Y."/>
            <person name="Ohashi A."/>
            <person name="Parks D.H."/>
            <person name="Yamauchi T."/>
            <person name="Tyson G.W."/>
            <person name="Hugenholtz P."/>
        </authorList>
    </citation>
    <scope>NUCLEOTIDE SEQUENCE [LARGE SCALE GENOMIC DNA]</scope>
</reference>
<name>A0A0S6W0A6_9BACT</name>
<evidence type="ECO:0000313" key="2">
    <source>
        <dbReference type="EMBL" id="GAK53031.1"/>
    </source>
</evidence>
<dbReference type="AlphaFoldDB" id="A0A0S6W0A6"/>
<dbReference type="EMBL" id="DF820459">
    <property type="protein sequence ID" value="GAK53031.1"/>
    <property type="molecule type" value="Genomic_DNA"/>
</dbReference>
<gene>
    <name evidence="2" type="ORF">U14_04290</name>
</gene>
<evidence type="ECO:0000313" key="3">
    <source>
        <dbReference type="Proteomes" id="UP000030700"/>
    </source>
</evidence>
<dbReference type="Proteomes" id="UP000030700">
    <property type="component" value="Unassembled WGS sequence"/>
</dbReference>
<keyword evidence="1" id="KW-0732">Signal</keyword>
<dbReference type="STRING" id="1499966.U14_04290"/>
<dbReference type="HOGENOM" id="CLU_122275_0_0_0"/>
<feature type="signal peptide" evidence="1">
    <location>
        <begin position="1"/>
        <end position="23"/>
    </location>
</feature>
<protein>
    <submittedName>
        <fullName evidence="2">Uncharacterized protein</fullName>
    </submittedName>
</protein>
<organism evidence="2">
    <name type="scientific">Candidatus Moduliflexus flocculans</name>
    <dbReference type="NCBI Taxonomy" id="1499966"/>
    <lineage>
        <taxon>Bacteria</taxon>
        <taxon>Candidatus Moduliflexota</taxon>
        <taxon>Candidatus Moduliflexia</taxon>
        <taxon>Candidatus Moduliflexales</taxon>
        <taxon>Candidatus Moduliflexaceae</taxon>
    </lineage>
</organism>